<dbReference type="GO" id="GO:0046872">
    <property type="term" value="F:metal ion binding"/>
    <property type="evidence" value="ECO:0007669"/>
    <property type="project" value="InterPro"/>
</dbReference>
<dbReference type="Gene3D" id="3.90.1200.10">
    <property type="match status" value="1"/>
</dbReference>
<dbReference type="GO" id="GO:0047931">
    <property type="term" value="F:glucosamine kinase activity"/>
    <property type="evidence" value="ECO:0007669"/>
    <property type="project" value="InterPro"/>
</dbReference>
<organism evidence="2">
    <name type="scientific">freshwater metagenome</name>
    <dbReference type="NCBI Taxonomy" id="449393"/>
    <lineage>
        <taxon>unclassified sequences</taxon>
        <taxon>metagenomes</taxon>
        <taxon>ecological metagenomes</taxon>
    </lineage>
</organism>
<feature type="compositionally biased region" description="Basic and acidic residues" evidence="1">
    <location>
        <begin position="447"/>
        <end position="461"/>
    </location>
</feature>
<dbReference type="HAMAP" id="MF_02218">
    <property type="entry name" value="GlcN_kinase"/>
    <property type="match status" value="1"/>
</dbReference>
<dbReference type="GO" id="GO:0005975">
    <property type="term" value="P:carbohydrate metabolic process"/>
    <property type="evidence" value="ECO:0007669"/>
    <property type="project" value="InterPro"/>
</dbReference>
<protein>
    <submittedName>
        <fullName evidence="2">Unannotated protein</fullName>
    </submittedName>
</protein>
<sequence>MTWGRELVEPLLLRTEPAALLPARRSQEAARIERPLDLIACVRLDDSRADLWYAIVRDARGVSYGVPCIVSGKALRRAIPGDGAAEALLGLLGRGSQGTPGEGSRDGHVGVIRWHAEPCAGERGFDVDQTNELVVVGERAVVKWLLHPTAEEQPAPRRLAALAEASFAGTPRPWGLVSIEDGRADVLIATVIDYVADAQDGWEWAVEDVRSLALGETDEANALRSMPVIGRLVAGMHLAFAAAGRSIATDDEAEDWLVEAAADLRDASLAAPTAGLVEQELALVTGFVGTTIIDIHGDLHIGQVLRTSPGDDLSIIDFDGSPTRSPEQRLARQPAARDVAGMLASLDHVGRVVLHRTEGLDDEQRGRVHDWIAAAQRGFLDAYLSRLAEAGEESLLDARLVRPFQLQQECREFIYAARYLPHWRYVPEGALAALLKSQSESPSSHQQVEDHESMNHDEGAP</sequence>
<dbReference type="InterPro" id="IPR011009">
    <property type="entry name" value="Kinase-like_dom_sf"/>
</dbReference>
<evidence type="ECO:0000256" key="1">
    <source>
        <dbReference type="SAM" id="MobiDB-lite"/>
    </source>
</evidence>
<dbReference type="EMBL" id="CAFBNE010000004">
    <property type="protein sequence ID" value="CAB4930788.1"/>
    <property type="molecule type" value="Genomic_DNA"/>
</dbReference>
<proteinExistence type="inferred from homology"/>
<name>A0A6J7IHX9_9ZZZZ</name>
<evidence type="ECO:0000313" key="2">
    <source>
        <dbReference type="EMBL" id="CAB4930788.1"/>
    </source>
</evidence>
<reference evidence="2" key="1">
    <citation type="submission" date="2020-05" db="EMBL/GenBank/DDBJ databases">
        <authorList>
            <person name="Chiriac C."/>
            <person name="Salcher M."/>
            <person name="Ghai R."/>
            <person name="Kavagutti S V."/>
        </authorList>
    </citation>
    <scope>NUCLEOTIDE SEQUENCE</scope>
</reference>
<dbReference type="GO" id="GO:0005524">
    <property type="term" value="F:ATP binding"/>
    <property type="evidence" value="ECO:0007669"/>
    <property type="project" value="InterPro"/>
</dbReference>
<feature type="region of interest" description="Disordered" evidence="1">
    <location>
        <begin position="436"/>
        <end position="461"/>
    </location>
</feature>
<gene>
    <name evidence="2" type="ORF">UFOPK3772_00239</name>
</gene>
<feature type="compositionally biased region" description="Polar residues" evidence="1">
    <location>
        <begin position="436"/>
        <end position="446"/>
    </location>
</feature>
<dbReference type="AlphaFoldDB" id="A0A6J7IHX9"/>
<dbReference type="SUPFAM" id="SSF56112">
    <property type="entry name" value="Protein kinase-like (PK-like)"/>
    <property type="match status" value="1"/>
</dbReference>
<accession>A0A6J7IHX9</accession>
<dbReference type="InterPro" id="IPR043674">
    <property type="entry name" value="GlcN_kinase"/>
</dbReference>